<dbReference type="Proteomes" id="UP001549799">
    <property type="component" value="Unassembled WGS sequence"/>
</dbReference>
<feature type="domain" description="Gamma-glutamylcyclotransferase AIG2-like" evidence="1">
    <location>
        <begin position="7"/>
        <end position="101"/>
    </location>
</feature>
<comment type="caution">
    <text evidence="2">The sequence shown here is derived from an EMBL/GenBank/DDBJ whole genome shotgun (WGS) entry which is preliminary data.</text>
</comment>
<keyword evidence="3" id="KW-1185">Reference proteome</keyword>
<sequence>MKDLIQLFTYGTLQDQDIQLQLFGRVLSGEPDILIRYQLSKKKIMGRYTVIHKTNDPINRLEGIRYSLALQELLDTDTYEGEAYKRILVTLASGKKAWVYVENYI</sequence>
<dbReference type="InterPro" id="IPR009288">
    <property type="entry name" value="AIG2-like_dom"/>
</dbReference>
<proteinExistence type="predicted"/>
<dbReference type="InterPro" id="IPR036568">
    <property type="entry name" value="GGCT-like_sf"/>
</dbReference>
<reference evidence="2 3" key="1">
    <citation type="submission" date="2024-07" db="EMBL/GenBank/DDBJ databases">
        <title>The genome sequence of type strain Sediminicola arcticus GDMCC 1.2805.</title>
        <authorList>
            <person name="Liu Y."/>
        </authorList>
    </citation>
    <scope>NUCLEOTIDE SEQUENCE [LARGE SCALE GENOMIC DNA]</scope>
    <source>
        <strain evidence="2 3">GDMCC 1.2805</strain>
    </source>
</reference>
<protein>
    <submittedName>
        <fullName evidence="2">Gamma-glutamylcyclotransferase family protein</fullName>
    </submittedName>
</protein>
<accession>A0ABV2SXK1</accession>
<dbReference type="SUPFAM" id="SSF110857">
    <property type="entry name" value="Gamma-glutamyl cyclotransferase-like"/>
    <property type="match status" value="1"/>
</dbReference>
<dbReference type="Gene3D" id="3.10.490.10">
    <property type="entry name" value="Gamma-glutamyl cyclotransferase-like"/>
    <property type="match status" value="1"/>
</dbReference>
<dbReference type="InterPro" id="IPR013024">
    <property type="entry name" value="GGCT-like"/>
</dbReference>
<dbReference type="Pfam" id="PF06094">
    <property type="entry name" value="GGACT"/>
    <property type="match status" value="1"/>
</dbReference>
<dbReference type="EMBL" id="JBEXAE010000005">
    <property type="protein sequence ID" value="MET6991230.1"/>
    <property type="molecule type" value="Genomic_DNA"/>
</dbReference>
<dbReference type="CDD" id="cd06661">
    <property type="entry name" value="GGCT_like"/>
    <property type="match status" value="1"/>
</dbReference>
<evidence type="ECO:0000313" key="2">
    <source>
        <dbReference type="EMBL" id="MET6991230.1"/>
    </source>
</evidence>
<gene>
    <name evidence="2" type="ORF">ABXZ36_11290</name>
</gene>
<name>A0ABV2SXK1_9FLAO</name>
<dbReference type="RefSeq" id="WP_354615707.1">
    <property type="nucleotide sequence ID" value="NZ_JBEXAE010000005.1"/>
</dbReference>
<evidence type="ECO:0000313" key="3">
    <source>
        <dbReference type="Proteomes" id="UP001549799"/>
    </source>
</evidence>
<organism evidence="2 3">
    <name type="scientific">Sediminicola arcticus</name>
    <dbReference type="NCBI Taxonomy" id="1574308"/>
    <lineage>
        <taxon>Bacteria</taxon>
        <taxon>Pseudomonadati</taxon>
        <taxon>Bacteroidota</taxon>
        <taxon>Flavobacteriia</taxon>
        <taxon>Flavobacteriales</taxon>
        <taxon>Flavobacteriaceae</taxon>
        <taxon>Sediminicola</taxon>
    </lineage>
</organism>
<evidence type="ECO:0000259" key="1">
    <source>
        <dbReference type="Pfam" id="PF06094"/>
    </source>
</evidence>